<name>A0A1G6B4E0_EUBOX</name>
<dbReference type="STRING" id="1732.SAMN02910417_01135"/>
<dbReference type="OrthoDB" id="1771092at2"/>
<dbReference type="AlphaFoldDB" id="A0A1G6B4E0"/>
<protein>
    <recommendedName>
        <fullName evidence="4">Ig-like domain (Group 3)</fullName>
    </recommendedName>
</protein>
<keyword evidence="3" id="KW-1185">Reference proteome</keyword>
<proteinExistence type="predicted"/>
<dbReference type="RefSeq" id="WP_090173134.1">
    <property type="nucleotide sequence ID" value="NZ_FMXR01000008.1"/>
</dbReference>
<dbReference type="EMBL" id="FMXR01000008">
    <property type="protein sequence ID" value="SDB15293.1"/>
    <property type="molecule type" value="Genomic_DNA"/>
</dbReference>
<feature type="chain" id="PRO_5011602732" description="Ig-like domain (Group 3)" evidence="1">
    <location>
        <begin position="24"/>
        <end position="287"/>
    </location>
</feature>
<evidence type="ECO:0000313" key="2">
    <source>
        <dbReference type="EMBL" id="SDB15293.1"/>
    </source>
</evidence>
<sequence length="287" mass="31126">MKKKLIALMLTCVMTVMPMSAFANITMEKTGEAVDAKLSETSYTYDEDSHIPEVYFSYYGLSLIEKTHYTIYGVYSDANCTTKVKKPKEVGTYYLKCYAVSGSGFVGSETLPYQITGVSAKKLKITLKTTSYDYDGKAKEPSVTVKYANGTSVDKDDYTVTYSNNKNAGTAKVTIAGTGNITGSVTKTFKIKKVASSTSVKNESKTYSYSKTSARSFKIGASNTSGGKITYSITKYPSGGKKYIKVSSKGVVTLKKKAPKGTYKIKVTSKATTNYKKSSATVVVTVK</sequence>
<feature type="signal peptide" evidence="1">
    <location>
        <begin position="1"/>
        <end position="23"/>
    </location>
</feature>
<reference evidence="2 3" key="1">
    <citation type="submission" date="2016-10" db="EMBL/GenBank/DDBJ databases">
        <authorList>
            <person name="de Groot N.N."/>
        </authorList>
    </citation>
    <scope>NUCLEOTIDE SEQUENCE [LARGE SCALE GENOMIC DNA]</scope>
    <source>
        <strain evidence="2 3">DSM 3217</strain>
    </source>
</reference>
<keyword evidence="1" id="KW-0732">Signal</keyword>
<evidence type="ECO:0008006" key="4">
    <source>
        <dbReference type="Google" id="ProtNLM"/>
    </source>
</evidence>
<dbReference type="InterPro" id="IPR013783">
    <property type="entry name" value="Ig-like_fold"/>
</dbReference>
<accession>A0A1G6B4E0</accession>
<dbReference type="Gene3D" id="2.60.40.10">
    <property type="entry name" value="Immunoglobulins"/>
    <property type="match status" value="1"/>
</dbReference>
<evidence type="ECO:0000256" key="1">
    <source>
        <dbReference type="SAM" id="SignalP"/>
    </source>
</evidence>
<evidence type="ECO:0000313" key="3">
    <source>
        <dbReference type="Proteomes" id="UP000199228"/>
    </source>
</evidence>
<gene>
    <name evidence="2" type="ORF">SAMN02910417_01135</name>
</gene>
<organism evidence="2 3">
    <name type="scientific">Eubacterium oxidoreducens</name>
    <dbReference type="NCBI Taxonomy" id="1732"/>
    <lineage>
        <taxon>Bacteria</taxon>
        <taxon>Bacillati</taxon>
        <taxon>Bacillota</taxon>
        <taxon>Clostridia</taxon>
        <taxon>Eubacteriales</taxon>
        <taxon>Eubacteriaceae</taxon>
        <taxon>Eubacterium</taxon>
    </lineage>
</organism>
<dbReference type="Proteomes" id="UP000199228">
    <property type="component" value="Unassembled WGS sequence"/>
</dbReference>